<protein>
    <submittedName>
        <fullName evidence="3">Uncharacterized protein</fullName>
    </submittedName>
</protein>
<gene>
    <name evidence="3" type="ORF">A3B25_01015</name>
</gene>
<dbReference type="Proteomes" id="UP000179106">
    <property type="component" value="Unassembled WGS sequence"/>
</dbReference>
<evidence type="ECO:0000313" key="3">
    <source>
        <dbReference type="EMBL" id="OGZ52817.1"/>
    </source>
</evidence>
<reference evidence="3 4" key="1">
    <citation type="journal article" date="2016" name="Nat. Commun.">
        <title>Thousands of microbial genomes shed light on interconnected biogeochemical processes in an aquifer system.</title>
        <authorList>
            <person name="Anantharaman K."/>
            <person name="Brown C.T."/>
            <person name="Hug L.A."/>
            <person name="Sharon I."/>
            <person name="Castelle C.J."/>
            <person name="Probst A.J."/>
            <person name="Thomas B.C."/>
            <person name="Singh A."/>
            <person name="Wilkins M.J."/>
            <person name="Karaoz U."/>
            <person name="Brodie E.L."/>
            <person name="Williams K.H."/>
            <person name="Hubbard S.S."/>
            <person name="Banfield J.F."/>
        </authorList>
    </citation>
    <scope>NUCLEOTIDE SEQUENCE [LARGE SCALE GENOMIC DNA]</scope>
</reference>
<sequence>MNDRNEQNKFSIECRRHRQFQIGTGIIAALVIAAAWGLRYRLVAIVIACWLFYRLYKMVGRRCGCGRVLGVKRRNEIRLAPDETVSWRSPQGRLRWWIRRVCTETFVICICGKKAVSVKIAKGPISVWHALWVRYTDKKQFYADPNLTFASSQATRNMGTPKDLSKGSEHDTPPFVPWDPPEDVPESQE</sequence>
<feature type="compositionally biased region" description="Basic and acidic residues" evidence="1">
    <location>
        <begin position="163"/>
        <end position="172"/>
    </location>
</feature>
<evidence type="ECO:0000256" key="1">
    <source>
        <dbReference type="SAM" id="MobiDB-lite"/>
    </source>
</evidence>
<name>A0A1G2GRH1_9BACT</name>
<feature type="region of interest" description="Disordered" evidence="1">
    <location>
        <begin position="153"/>
        <end position="189"/>
    </location>
</feature>
<keyword evidence="2" id="KW-0812">Transmembrane</keyword>
<dbReference type="EMBL" id="MHNW01000038">
    <property type="protein sequence ID" value="OGZ52817.1"/>
    <property type="molecule type" value="Genomic_DNA"/>
</dbReference>
<keyword evidence="2" id="KW-1133">Transmembrane helix</keyword>
<organism evidence="3 4">
    <name type="scientific">Candidatus Ryanbacteria bacterium RIFCSPLOWO2_01_FULL_48_26</name>
    <dbReference type="NCBI Taxonomy" id="1802126"/>
    <lineage>
        <taxon>Bacteria</taxon>
        <taxon>Candidatus Ryaniibacteriota</taxon>
    </lineage>
</organism>
<feature type="compositionally biased region" description="Acidic residues" evidence="1">
    <location>
        <begin position="180"/>
        <end position="189"/>
    </location>
</feature>
<proteinExistence type="predicted"/>
<evidence type="ECO:0000313" key="4">
    <source>
        <dbReference type="Proteomes" id="UP000179106"/>
    </source>
</evidence>
<comment type="caution">
    <text evidence="3">The sequence shown here is derived from an EMBL/GenBank/DDBJ whole genome shotgun (WGS) entry which is preliminary data.</text>
</comment>
<feature type="transmembrane region" description="Helical" evidence="2">
    <location>
        <begin position="20"/>
        <end position="36"/>
    </location>
</feature>
<accession>A0A1G2GRH1</accession>
<evidence type="ECO:0000256" key="2">
    <source>
        <dbReference type="SAM" id="Phobius"/>
    </source>
</evidence>
<keyword evidence="2" id="KW-0472">Membrane</keyword>
<dbReference type="AlphaFoldDB" id="A0A1G2GRH1"/>